<reference evidence="1" key="1">
    <citation type="submission" date="2020-04" db="EMBL/GenBank/DDBJ databases">
        <authorList>
            <person name="Chiriac C."/>
            <person name="Salcher M."/>
            <person name="Ghai R."/>
            <person name="Kavagutti S V."/>
        </authorList>
    </citation>
    <scope>NUCLEOTIDE SEQUENCE</scope>
</reference>
<evidence type="ECO:0000313" key="1">
    <source>
        <dbReference type="EMBL" id="CAB4143162.1"/>
    </source>
</evidence>
<evidence type="ECO:0000313" key="2">
    <source>
        <dbReference type="EMBL" id="CAB4162654.1"/>
    </source>
</evidence>
<name>A0A6J5MAG3_9CAUD</name>
<proteinExistence type="predicted"/>
<accession>A0A6J5MAG3</accession>
<sequence>MNAWQEYKNKLGTTRPWDVFNPNAEHTSEEQASSRYEVCLECPKLIKATKQCKECGCFMAVKVKLKNATCPIGKW</sequence>
<protein>
    <submittedName>
        <fullName evidence="1">Uncharacterized protein</fullName>
    </submittedName>
</protein>
<organism evidence="1">
    <name type="scientific">uncultured Caudovirales phage</name>
    <dbReference type="NCBI Taxonomy" id="2100421"/>
    <lineage>
        <taxon>Viruses</taxon>
        <taxon>Duplodnaviria</taxon>
        <taxon>Heunggongvirae</taxon>
        <taxon>Uroviricota</taxon>
        <taxon>Caudoviricetes</taxon>
        <taxon>Peduoviridae</taxon>
        <taxon>Maltschvirus</taxon>
        <taxon>Maltschvirus maltsch</taxon>
    </lineage>
</organism>
<dbReference type="EMBL" id="LR796418">
    <property type="protein sequence ID" value="CAB4143162.1"/>
    <property type="molecule type" value="Genomic_DNA"/>
</dbReference>
<dbReference type="EMBL" id="LR796737">
    <property type="protein sequence ID" value="CAB4162654.1"/>
    <property type="molecule type" value="Genomic_DNA"/>
</dbReference>
<gene>
    <name evidence="1" type="ORF">UFOVP436_83</name>
    <name evidence="2" type="ORF">UFOVP784_83</name>
</gene>